<evidence type="ECO:0000313" key="2">
    <source>
        <dbReference type="EMBL" id="KKW90218.1"/>
    </source>
</evidence>
<dbReference type="PATRIC" id="fig|56193.3.peg.4450"/>
<sequence>MAETGTALTRADSTAWSIACNREPAIRALASLPKITRAAMLNASAELGLSRSRVFELVARYRAEPVTSSLVDRPEGFPKGRRRLAPEIDQVIASEIERFYLTRPKPTLARLQRDIRHACYERGLRAPTRKTIAARVAAIDRERLTRTREGAKAASDRYRPVIRSYTADYPLQIVQIDHTPADIIIVDEHFRKPLGRPTLTLQIDIATRVIPGFYISLEKPSATSVGMAIRHAVLPKAAWLQEREINLDYPVFGIPETLHLDNAAEFRSRALERGCEQHGIDLKHRPRRTPHYGGHIERLIGTAVGAVHLLPGTTFSNIQAKGDYDAEGQACMTLREFERWFTLEVGVYHGSIHSELGVPPLTAWADGLGSRADPLRLPADPARFLFNFLPFEMRKVRREGIELFHAFYWHGSLSGLLANCDHKLPIKYNPLNLSAVYVELSDTEHLTVPLRDRRRPAITKFEHDLAVRALRERGRQAVDEQSLFDMVNEQRRIVLEAAHKTKAARKSAQRIAYALEAGLPPATAVPSMALPVSSEPEDSAPIVPFQIEERL</sequence>
<reference evidence="2 3" key="1">
    <citation type="submission" date="2015-04" db="EMBL/GenBank/DDBJ databases">
        <title>Genome sequence of aromatic hydrocarbons-degrading Sphingobium chungbukense DJ77.</title>
        <authorList>
            <person name="Kim Y.-C."/>
            <person name="Chae J.-C."/>
        </authorList>
    </citation>
    <scope>NUCLEOTIDE SEQUENCE [LARGE SCALE GENOMIC DNA]</scope>
    <source>
        <strain evidence="2 3">DJ77</strain>
    </source>
</reference>
<dbReference type="AlphaFoldDB" id="A0A0M3AJT7"/>
<dbReference type="InterPro" id="IPR015126">
    <property type="entry name" value="Mu_I-gamma"/>
</dbReference>
<dbReference type="InterPro" id="IPR001584">
    <property type="entry name" value="Integrase_cat-core"/>
</dbReference>
<proteinExistence type="predicted"/>
<feature type="domain" description="Integrase catalytic" evidence="1">
    <location>
        <begin position="166"/>
        <end position="368"/>
    </location>
</feature>
<evidence type="ECO:0000259" key="1">
    <source>
        <dbReference type="PROSITE" id="PS50994"/>
    </source>
</evidence>
<dbReference type="SUPFAM" id="SSF53098">
    <property type="entry name" value="Ribonuclease H-like"/>
    <property type="match status" value="1"/>
</dbReference>
<dbReference type="Gene3D" id="1.10.10.60">
    <property type="entry name" value="Homeodomain-like"/>
    <property type="match status" value="1"/>
</dbReference>
<name>A0A0M3AJT7_9SPHN</name>
<gene>
    <name evidence="2" type="ORF">YP76_21160</name>
</gene>
<evidence type="ECO:0000313" key="3">
    <source>
        <dbReference type="Proteomes" id="UP000033874"/>
    </source>
</evidence>
<protein>
    <submittedName>
        <fullName evidence="2">Integrase</fullName>
    </submittedName>
</protein>
<dbReference type="GO" id="GO:0015074">
    <property type="term" value="P:DNA integration"/>
    <property type="evidence" value="ECO:0007669"/>
    <property type="project" value="InterPro"/>
</dbReference>
<keyword evidence="3" id="KW-1185">Reference proteome</keyword>
<dbReference type="RefSeq" id="WP_046765589.1">
    <property type="nucleotide sequence ID" value="NZ_LBIC01000011.1"/>
</dbReference>
<dbReference type="Pfam" id="PF09299">
    <property type="entry name" value="Mu-transpos_C"/>
    <property type="match status" value="1"/>
</dbReference>
<dbReference type="EMBL" id="LBIC01000011">
    <property type="protein sequence ID" value="KKW90218.1"/>
    <property type="molecule type" value="Genomic_DNA"/>
</dbReference>
<dbReference type="Gene3D" id="3.30.420.10">
    <property type="entry name" value="Ribonuclease H-like superfamily/Ribonuclease H"/>
    <property type="match status" value="1"/>
</dbReference>
<dbReference type="PROSITE" id="PS50994">
    <property type="entry name" value="INTEGRASE"/>
    <property type="match status" value="1"/>
</dbReference>
<dbReference type="InterPro" id="IPR036397">
    <property type="entry name" value="RNaseH_sf"/>
</dbReference>
<dbReference type="GO" id="GO:0003676">
    <property type="term" value="F:nucleic acid binding"/>
    <property type="evidence" value="ECO:0007669"/>
    <property type="project" value="InterPro"/>
</dbReference>
<dbReference type="InterPro" id="IPR012337">
    <property type="entry name" value="RNaseH-like_sf"/>
</dbReference>
<dbReference type="InterPro" id="IPR015378">
    <property type="entry name" value="Transposase-like_Mu_C"/>
</dbReference>
<dbReference type="Pfam" id="PF09039">
    <property type="entry name" value="HTH_Tnp_Mu_2"/>
    <property type="match status" value="1"/>
</dbReference>
<comment type="caution">
    <text evidence="2">The sequence shown here is derived from an EMBL/GenBank/DDBJ whole genome shotgun (WGS) entry which is preliminary data.</text>
</comment>
<dbReference type="Proteomes" id="UP000033874">
    <property type="component" value="Unassembled WGS sequence"/>
</dbReference>
<accession>A0A0M3AJT7</accession>
<organism evidence="2 3">
    <name type="scientific">Sphingobium chungbukense</name>
    <dbReference type="NCBI Taxonomy" id="56193"/>
    <lineage>
        <taxon>Bacteria</taxon>
        <taxon>Pseudomonadati</taxon>
        <taxon>Pseudomonadota</taxon>
        <taxon>Alphaproteobacteria</taxon>
        <taxon>Sphingomonadales</taxon>
        <taxon>Sphingomonadaceae</taxon>
        <taxon>Sphingobium</taxon>
    </lineage>
</organism>
<dbReference type="STRING" id="56193.YP76_21160"/>